<dbReference type="SUPFAM" id="SSF51735">
    <property type="entry name" value="NAD(P)-binding Rossmann-fold domains"/>
    <property type="match status" value="1"/>
</dbReference>
<comment type="similarity">
    <text evidence="1 3">Belongs to the short-chain dehydrogenases/reductases (SDR) family.</text>
</comment>
<evidence type="ECO:0000256" key="3">
    <source>
        <dbReference type="RuleBase" id="RU000363"/>
    </source>
</evidence>
<organism evidence="5 6">
    <name type="scientific">Microbacterium pygmaeum</name>
    <dbReference type="NCBI Taxonomy" id="370764"/>
    <lineage>
        <taxon>Bacteria</taxon>
        <taxon>Bacillati</taxon>
        <taxon>Actinomycetota</taxon>
        <taxon>Actinomycetes</taxon>
        <taxon>Micrococcales</taxon>
        <taxon>Microbacteriaceae</taxon>
        <taxon>Microbacterium</taxon>
    </lineage>
</organism>
<dbReference type="EMBL" id="LT629692">
    <property type="protein sequence ID" value="SDG80125.1"/>
    <property type="molecule type" value="Genomic_DNA"/>
</dbReference>
<dbReference type="PANTHER" id="PTHR43115:SF4">
    <property type="entry name" value="DEHYDROGENASE_REDUCTASE SDR FAMILY MEMBER 11"/>
    <property type="match status" value="1"/>
</dbReference>
<dbReference type="PANTHER" id="PTHR43115">
    <property type="entry name" value="DEHYDROGENASE/REDUCTASE SDR FAMILY MEMBER 11"/>
    <property type="match status" value="1"/>
</dbReference>
<dbReference type="Proteomes" id="UP000199009">
    <property type="component" value="Chromosome I"/>
</dbReference>
<dbReference type="STRING" id="370764.SAMN04489810_1332"/>
<dbReference type="PROSITE" id="PS00061">
    <property type="entry name" value="ADH_SHORT"/>
    <property type="match status" value="1"/>
</dbReference>
<keyword evidence="2" id="KW-0560">Oxidoreductase</keyword>
<dbReference type="SMART" id="SM00822">
    <property type="entry name" value="PKS_KR"/>
    <property type="match status" value="1"/>
</dbReference>
<evidence type="ECO:0000256" key="2">
    <source>
        <dbReference type="ARBA" id="ARBA00023002"/>
    </source>
</evidence>
<dbReference type="Gene3D" id="3.40.50.720">
    <property type="entry name" value="NAD(P)-binding Rossmann-like Domain"/>
    <property type="match status" value="1"/>
</dbReference>
<protein>
    <submittedName>
        <fullName evidence="5">NADP-dependent 3-hydroxy acid dehydrogenase YdfG</fullName>
    </submittedName>
</protein>
<feature type="domain" description="Ketoreductase" evidence="4">
    <location>
        <begin position="7"/>
        <end position="187"/>
    </location>
</feature>
<dbReference type="PRINTS" id="PR00081">
    <property type="entry name" value="GDHRDH"/>
</dbReference>
<dbReference type="OrthoDB" id="9792003at2"/>
<dbReference type="AlphaFoldDB" id="A0A1G7X7J3"/>
<dbReference type="FunFam" id="3.40.50.720:FF:000047">
    <property type="entry name" value="NADP-dependent L-serine/L-allo-threonine dehydrogenase"/>
    <property type="match status" value="1"/>
</dbReference>
<dbReference type="InterPro" id="IPR002347">
    <property type="entry name" value="SDR_fam"/>
</dbReference>
<proteinExistence type="inferred from homology"/>
<gene>
    <name evidence="5" type="ORF">SAMN04489810_1332</name>
</gene>
<dbReference type="Pfam" id="PF00106">
    <property type="entry name" value="adh_short"/>
    <property type="match status" value="1"/>
</dbReference>
<keyword evidence="6" id="KW-1185">Reference proteome</keyword>
<dbReference type="InterPro" id="IPR020904">
    <property type="entry name" value="Sc_DH/Rdtase_CS"/>
</dbReference>
<reference evidence="5 6" key="1">
    <citation type="submission" date="2016-10" db="EMBL/GenBank/DDBJ databases">
        <authorList>
            <person name="de Groot N.N."/>
        </authorList>
    </citation>
    <scope>NUCLEOTIDE SEQUENCE [LARGE SCALE GENOMIC DNA]</scope>
    <source>
        <strain evidence="5 6">DSM 23142</strain>
    </source>
</reference>
<evidence type="ECO:0000313" key="6">
    <source>
        <dbReference type="Proteomes" id="UP000199009"/>
    </source>
</evidence>
<dbReference type="GO" id="GO:0016616">
    <property type="term" value="F:oxidoreductase activity, acting on the CH-OH group of donors, NAD or NADP as acceptor"/>
    <property type="evidence" value="ECO:0007669"/>
    <property type="project" value="UniProtKB-ARBA"/>
</dbReference>
<name>A0A1G7X7J3_9MICO</name>
<dbReference type="RefSeq" id="WP_091487925.1">
    <property type="nucleotide sequence ID" value="NZ_LT629692.1"/>
</dbReference>
<accession>A0A1G7X7J3</accession>
<dbReference type="InterPro" id="IPR036291">
    <property type="entry name" value="NAD(P)-bd_dom_sf"/>
</dbReference>
<evidence type="ECO:0000256" key="1">
    <source>
        <dbReference type="ARBA" id="ARBA00006484"/>
    </source>
</evidence>
<dbReference type="InterPro" id="IPR057326">
    <property type="entry name" value="KR_dom"/>
</dbReference>
<evidence type="ECO:0000259" key="4">
    <source>
        <dbReference type="SMART" id="SM00822"/>
    </source>
</evidence>
<evidence type="ECO:0000313" key="5">
    <source>
        <dbReference type="EMBL" id="SDG80125.1"/>
    </source>
</evidence>
<sequence>MTTTKTPVAVITGASSGIGAATSRALHERGYHVVLLARRTGRIDALAAELGDRATAISADVTDRTSLVSAAERVNSELGGADVLVNNAGVMLLGPFSSEQRDDYRQMIEVNLLGAITAAEVFLDQLKSSGNADIVNISSVAGRTARSGNGVYAATKWGINGWSEALRQELLPSVRVTLIEPGVVATELPTHITHADTNTAVNELYSHAQVSAGDIAEVIAFVITRPRHLAINEILLRPAGQA</sequence>
<dbReference type="PRINTS" id="PR00080">
    <property type="entry name" value="SDRFAMILY"/>
</dbReference>